<dbReference type="InterPro" id="IPR025110">
    <property type="entry name" value="AMP-bd_C"/>
</dbReference>
<dbReference type="PROSITE" id="PS00455">
    <property type="entry name" value="AMP_BINDING"/>
    <property type="match status" value="1"/>
</dbReference>
<organism evidence="3 4">
    <name type="scientific">Pseudacidovorax intermedius</name>
    <dbReference type="NCBI Taxonomy" id="433924"/>
    <lineage>
        <taxon>Bacteria</taxon>
        <taxon>Pseudomonadati</taxon>
        <taxon>Pseudomonadota</taxon>
        <taxon>Betaproteobacteria</taxon>
        <taxon>Burkholderiales</taxon>
        <taxon>Comamonadaceae</taxon>
        <taxon>Pseudacidovorax</taxon>
    </lineage>
</organism>
<gene>
    <name evidence="3" type="ORF">DFR41_1164</name>
</gene>
<reference evidence="3 4" key="1">
    <citation type="submission" date="2018-07" db="EMBL/GenBank/DDBJ databases">
        <title>Genomic Encyclopedia of Type Strains, Phase IV (KMG-IV): sequencing the most valuable type-strain genomes for metagenomic binning, comparative biology and taxonomic classification.</title>
        <authorList>
            <person name="Goeker M."/>
        </authorList>
    </citation>
    <scope>NUCLEOTIDE SEQUENCE [LARGE SCALE GENOMIC DNA]</scope>
    <source>
        <strain evidence="3 4">DSM 21352</strain>
    </source>
</reference>
<dbReference type="GO" id="GO:0016878">
    <property type="term" value="F:acid-thiol ligase activity"/>
    <property type="evidence" value="ECO:0007669"/>
    <property type="project" value="UniProtKB-ARBA"/>
</dbReference>
<dbReference type="InterPro" id="IPR042099">
    <property type="entry name" value="ANL_N_sf"/>
</dbReference>
<feature type="domain" description="AMP-dependent synthetase/ligase" evidence="1">
    <location>
        <begin position="18"/>
        <end position="402"/>
    </location>
</feature>
<dbReference type="Pfam" id="PF00501">
    <property type="entry name" value="AMP-binding"/>
    <property type="match status" value="1"/>
</dbReference>
<dbReference type="InterPro" id="IPR045851">
    <property type="entry name" value="AMP-bd_C_sf"/>
</dbReference>
<dbReference type="InterPro" id="IPR020845">
    <property type="entry name" value="AMP-binding_CS"/>
</dbReference>
<name>A0A370F3Y2_9BURK</name>
<dbReference type="OrthoDB" id="9047442at2"/>
<dbReference type="InterPro" id="IPR050237">
    <property type="entry name" value="ATP-dep_AMP-bd_enzyme"/>
</dbReference>
<dbReference type="PANTHER" id="PTHR43767">
    <property type="entry name" value="LONG-CHAIN-FATTY-ACID--COA LIGASE"/>
    <property type="match status" value="1"/>
</dbReference>
<dbReference type="InterPro" id="IPR000873">
    <property type="entry name" value="AMP-dep_synth/lig_dom"/>
</dbReference>
<accession>A0A370F3Y2</accession>
<keyword evidence="4" id="KW-1185">Reference proteome</keyword>
<dbReference type="RefSeq" id="WP_114804778.1">
    <property type="nucleotide sequence ID" value="NZ_QQAV01000016.1"/>
</dbReference>
<dbReference type="Gene3D" id="3.40.50.12780">
    <property type="entry name" value="N-terminal domain of ligase-like"/>
    <property type="match status" value="1"/>
</dbReference>
<evidence type="ECO:0000313" key="4">
    <source>
        <dbReference type="Proteomes" id="UP000255265"/>
    </source>
</evidence>
<dbReference type="Proteomes" id="UP000255265">
    <property type="component" value="Unassembled WGS sequence"/>
</dbReference>
<evidence type="ECO:0000313" key="3">
    <source>
        <dbReference type="EMBL" id="RDI17677.1"/>
    </source>
</evidence>
<comment type="caution">
    <text evidence="3">The sequence shown here is derived from an EMBL/GenBank/DDBJ whole genome shotgun (WGS) entry which is preliminary data.</text>
</comment>
<dbReference type="Gene3D" id="3.30.300.30">
    <property type="match status" value="1"/>
</dbReference>
<dbReference type="EMBL" id="QQAV01000016">
    <property type="protein sequence ID" value="RDI17677.1"/>
    <property type="molecule type" value="Genomic_DNA"/>
</dbReference>
<evidence type="ECO:0000259" key="2">
    <source>
        <dbReference type="Pfam" id="PF13193"/>
    </source>
</evidence>
<evidence type="ECO:0000259" key="1">
    <source>
        <dbReference type="Pfam" id="PF00501"/>
    </source>
</evidence>
<proteinExistence type="predicted"/>
<protein>
    <submittedName>
        <fullName evidence="3">Long-chain acyl-CoA synthetase</fullName>
    </submittedName>
</protein>
<dbReference type="PANTHER" id="PTHR43767:SF1">
    <property type="entry name" value="NONRIBOSOMAL PEPTIDE SYNTHASE PES1 (EUROFUNG)-RELATED"/>
    <property type="match status" value="1"/>
</dbReference>
<dbReference type="AlphaFoldDB" id="A0A370F3Y2"/>
<sequence>MIDYRHGERPLHDYLRLHARATPDKPAIVWYGRRISYAELDDLSDRFAQSLRQRGLSQGDVLVLVLHNCPQFVIAHLGAQKLGVVVSACSPHARRYELAHQFAELDVRAVVAGEEDLPTVHESRPGGRDCTVYGVRAGDMLPGVLAMDVPACIRLPGEPAKPWPDGVVDLMDELEAMLPFEPLADLAMDEVALMACTSGTTGLPKAAMLGHDVALYKSAATSICWGLTADDVLLADVPLHHISGLLAGMGVVLYMGATVVLLGRFDATAVLQAIEACRVTWWYTMAPSLELVMGADDAHTYDVSSLRGTASTSFGTILTRALADRWHRFTGGAQVFEAGYGLSETHSSDVMMPADAVRWGTNGRPVPGTEVRIVDPDTGQPRPCGAVGEILLRGPLPFRGYWMRPEATAAMLRDGWVRTGDIGRLDEEGYLTFVGRRKEMIKVWSYSVFPEEVEAILATHPDVRQAAVIGLPDPDRGEALQAYVVLKDPAARQIRVDGFGRHRDRTDQVLIEWCQAHMSHYKVPRTIVFRDGLPAADNGKLLRRMLREPGFTAPRASGA</sequence>
<dbReference type="Pfam" id="PF13193">
    <property type="entry name" value="AMP-binding_C"/>
    <property type="match status" value="1"/>
</dbReference>
<feature type="domain" description="AMP-binding enzyme C-terminal" evidence="2">
    <location>
        <begin position="452"/>
        <end position="540"/>
    </location>
</feature>
<dbReference type="SUPFAM" id="SSF56801">
    <property type="entry name" value="Acetyl-CoA synthetase-like"/>
    <property type="match status" value="1"/>
</dbReference>